<dbReference type="AlphaFoldDB" id="A0A968KVX0"/>
<gene>
    <name evidence="1" type="ORF">HCT46_07685</name>
</gene>
<dbReference type="SUPFAM" id="SSF46955">
    <property type="entry name" value="Putative DNA-binding domain"/>
    <property type="match status" value="1"/>
</dbReference>
<dbReference type="RefSeq" id="WP_167704575.1">
    <property type="nucleotide sequence ID" value="NZ_CP118172.1"/>
</dbReference>
<proteinExistence type="predicted"/>
<sequence>MTLLSGEKLAKELGTTGAQISRLKSSGYIQYYQDTTKFELESARQSWQEYQAIKSGELLNLSQVAEYLGTSKSSITQMSQRGKLQVVAVGTKEVFYRYKDVKELKESREASPARRNESENPDIKEVELQILLVKLESEQLKLAEYKKEIMPIKVVHQMIESLMHKFDEMVESLPARLVYQIQHCQSDEERRRRIKEELEKFVNSLTRFIAESKEGSHGDR</sequence>
<evidence type="ECO:0000313" key="1">
    <source>
        <dbReference type="EMBL" id="NIZ47793.1"/>
    </source>
</evidence>
<organism evidence="1 2">
    <name type="scientific">Entomospira nematocerorum</name>
    <dbReference type="NCBI Taxonomy" id="2719987"/>
    <lineage>
        <taxon>Bacteria</taxon>
        <taxon>Pseudomonadati</taxon>
        <taxon>Spirochaetota</taxon>
        <taxon>Spirochaetia</taxon>
        <taxon>Spirochaetales</taxon>
        <taxon>Spirochaetaceae</taxon>
        <taxon>Entomospira</taxon>
    </lineage>
</organism>
<accession>A0A968KVX0</accession>
<reference evidence="1" key="1">
    <citation type="submission" date="2020-03" db="EMBL/GenBank/DDBJ databases">
        <title>Spirochaetal bacteria isolated from arthropods constitute a novel genus Entomospira genus novum within the order Spirochaetales.</title>
        <authorList>
            <person name="Grana-Miraglia L."/>
            <person name="Sikutova S."/>
            <person name="Fingerle V."/>
            <person name="Sing A."/>
            <person name="Castillo-Ramirez S."/>
            <person name="Margos G."/>
            <person name="Rudolf I."/>
        </authorList>
    </citation>
    <scope>NUCLEOTIDE SEQUENCE</scope>
    <source>
        <strain evidence="1">BR208</strain>
    </source>
</reference>
<dbReference type="EMBL" id="JAATLK010000005">
    <property type="protein sequence ID" value="NIZ47793.1"/>
    <property type="molecule type" value="Genomic_DNA"/>
</dbReference>
<evidence type="ECO:0000313" key="2">
    <source>
        <dbReference type="Proteomes" id="UP000752013"/>
    </source>
</evidence>
<keyword evidence="2" id="KW-1185">Reference proteome</keyword>
<dbReference type="InterPro" id="IPR009061">
    <property type="entry name" value="DNA-bd_dom_put_sf"/>
</dbReference>
<comment type="caution">
    <text evidence="1">The sequence shown here is derived from an EMBL/GenBank/DDBJ whole genome shotgun (WGS) entry which is preliminary data.</text>
</comment>
<name>A0A968KVX0_9SPIO</name>
<dbReference type="Proteomes" id="UP000752013">
    <property type="component" value="Unassembled WGS sequence"/>
</dbReference>
<protein>
    <submittedName>
        <fullName evidence="1">Helix-turn-helix domain-containing protein</fullName>
    </submittedName>
</protein>